<dbReference type="AlphaFoldDB" id="A0A074RJN5"/>
<accession>A0A074RJN5</accession>
<dbReference type="HOGENOM" id="CLU_2580446_0_0_1"/>
<evidence type="ECO:0000313" key="1">
    <source>
        <dbReference type="EMBL" id="KEP45585.1"/>
    </source>
</evidence>
<proteinExistence type="predicted"/>
<comment type="caution">
    <text evidence="1">The sequence shown here is derived from an EMBL/GenBank/DDBJ whole genome shotgun (WGS) entry which is preliminary data.</text>
</comment>
<name>A0A074RJN5_9AGAM</name>
<dbReference type="Proteomes" id="UP000027456">
    <property type="component" value="Unassembled WGS sequence"/>
</dbReference>
<protein>
    <submittedName>
        <fullName evidence="1">Putative Di-copper centre containing protein</fullName>
    </submittedName>
</protein>
<evidence type="ECO:0000313" key="2">
    <source>
        <dbReference type="Proteomes" id="UP000027456"/>
    </source>
</evidence>
<sequence>MTTPSPEPYLITGVRIPGEPPSIYPRLEIRELVKNRKQFTWFILGWIAIRDPNYKKPAASFVSQAGIHGLPYSRWDKKTLTA</sequence>
<dbReference type="STRING" id="1423351.A0A074RJN5"/>
<dbReference type="InterPro" id="IPR008922">
    <property type="entry name" value="Di-copper_centre_dom_sf"/>
</dbReference>
<reference evidence="1 2" key="1">
    <citation type="submission" date="2013-12" db="EMBL/GenBank/DDBJ databases">
        <authorList>
            <person name="Cubeta M."/>
            <person name="Pakala S."/>
            <person name="Fedorova N."/>
            <person name="Thomas E."/>
            <person name="Dean R."/>
            <person name="Jabaji S."/>
            <person name="Neate S."/>
            <person name="Toda T."/>
            <person name="Tavantzis S."/>
            <person name="Vilgalys R."/>
            <person name="Bharathan N."/>
            <person name="Pakala S."/>
            <person name="Losada L.S."/>
            <person name="Zafar N."/>
            <person name="Nierman W."/>
        </authorList>
    </citation>
    <scope>NUCLEOTIDE SEQUENCE [LARGE SCALE GENOMIC DNA]</scope>
    <source>
        <strain evidence="1 2">123E</strain>
    </source>
</reference>
<feature type="non-terminal residue" evidence="1">
    <location>
        <position position="82"/>
    </location>
</feature>
<keyword evidence="2" id="KW-1185">Reference proteome</keyword>
<gene>
    <name evidence="1" type="ORF">V565_258040</name>
</gene>
<dbReference type="Gene3D" id="1.10.1280.10">
    <property type="entry name" value="Di-copper center containing domain from catechol oxidase"/>
    <property type="match status" value="1"/>
</dbReference>
<dbReference type="OrthoDB" id="6132182at2759"/>
<dbReference type="EMBL" id="AZST01001656">
    <property type="protein sequence ID" value="KEP45585.1"/>
    <property type="molecule type" value="Genomic_DNA"/>
</dbReference>
<organism evidence="1 2">
    <name type="scientific">Rhizoctonia solani 123E</name>
    <dbReference type="NCBI Taxonomy" id="1423351"/>
    <lineage>
        <taxon>Eukaryota</taxon>
        <taxon>Fungi</taxon>
        <taxon>Dikarya</taxon>
        <taxon>Basidiomycota</taxon>
        <taxon>Agaricomycotina</taxon>
        <taxon>Agaricomycetes</taxon>
        <taxon>Cantharellales</taxon>
        <taxon>Ceratobasidiaceae</taxon>
        <taxon>Rhizoctonia</taxon>
    </lineage>
</organism>